<dbReference type="Proteomes" id="UP000824633">
    <property type="component" value="Chromosome"/>
</dbReference>
<evidence type="ECO:0008006" key="3">
    <source>
        <dbReference type="Google" id="ProtNLM"/>
    </source>
</evidence>
<keyword evidence="2" id="KW-1185">Reference proteome</keyword>
<dbReference type="RefSeq" id="WP_224033334.1">
    <property type="nucleotide sequence ID" value="NZ_AP024849.1"/>
</dbReference>
<name>A0ABN6IXT7_9CLOT</name>
<gene>
    <name evidence="1" type="ORF">psyc5s11_30060</name>
</gene>
<dbReference type="EMBL" id="AP024849">
    <property type="protein sequence ID" value="BCZ46939.1"/>
    <property type="molecule type" value="Genomic_DNA"/>
</dbReference>
<evidence type="ECO:0000313" key="1">
    <source>
        <dbReference type="EMBL" id="BCZ46939.1"/>
    </source>
</evidence>
<sequence length="178" mass="19590">MALGKSLVNVVKCLVTNEKTKEVFDIGDTASDIDVEPILSAGKRDILRVKNKILGINETEDIVIGYKLKLKDNTFNIDVIALVDGGTISGSHYISIPAGQVVEKDLFTLTVYTEEKDYSRTTGYTVFTWKHCKGKVPKYKIKDGDFIVPEFEAESIPFRGETAVDIDSVTTLPGTVTP</sequence>
<protein>
    <recommendedName>
        <fullName evidence="3">Phage tail protein</fullName>
    </recommendedName>
</protein>
<proteinExistence type="predicted"/>
<evidence type="ECO:0000313" key="2">
    <source>
        <dbReference type="Proteomes" id="UP000824633"/>
    </source>
</evidence>
<accession>A0ABN6IXT7</accession>
<organism evidence="1 2">
    <name type="scientific">Clostridium gelidum</name>
    <dbReference type="NCBI Taxonomy" id="704125"/>
    <lineage>
        <taxon>Bacteria</taxon>
        <taxon>Bacillati</taxon>
        <taxon>Bacillota</taxon>
        <taxon>Clostridia</taxon>
        <taxon>Eubacteriales</taxon>
        <taxon>Clostridiaceae</taxon>
        <taxon>Clostridium</taxon>
    </lineage>
</organism>
<reference evidence="2" key="1">
    <citation type="submission" date="2021-07" db="EMBL/GenBank/DDBJ databases">
        <title>Complete genome sequencing of a Clostridium isolate.</title>
        <authorList>
            <person name="Ueki A."/>
            <person name="Tonouchi A."/>
        </authorList>
    </citation>
    <scope>NUCLEOTIDE SEQUENCE [LARGE SCALE GENOMIC DNA]</scope>
    <source>
        <strain evidence="2">C5S11</strain>
    </source>
</reference>